<accession>A0A0P1ERM5</accession>
<protein>
    <submittedName>
        <fullName evidence="1">Uncharacterized protein</fullName>
    </submittedName>
</protein>
<sequence length="139" mass="15179">MPTTHSIQFYRFHPYVDMRPGEQMMPLTLDVVDTDDDGEISPALSAGSGDTISGFWIAQIFGESRLIVEAEGKHLTIVGVFLLISDPDHYDILFAPTDGSVLQAAKYISISSTGQSTSQSLRIGEPIVPPSYVRQVYAS</sequence>
<proteinExistence type="predicted"/>
<reference evidence="1 2" key="1">
    <citation type="submission" date="2015-09" db="EMBL/GenBank/DDBJ databases">
        <authorList>
            <consortium name="Swine Surveillance"/>
        </authorList>
    </citation>
    <scope>NUCLEOTIDE SEQUENCE [LARGE SCALE GENOMIC DNA]</scope>
    <source>
        <strain evidence="1 2">CECT 7688</strain>
    </source>
</reference>
<organism evidence="1 2">
    <name type="scientific">Shimia marina</name>
    <dbReference type="NCBI Taxonomy" id="321267"/>
    <lineage>
        <taxon>Bacteria</taxon>
        <taxon>Pseudomonadati</taxon>
        <taxon>Pseudomonadota</taxon>
        <taxon>Alphaproteobacteria</taxon>
        <taxon>Rhodobacterales</taxon>
        <taxon>Roseobacteraceae</taxon>
    </lineage>
</organism>
<evidence type="ECO:0000313" key="1">
    <source>
        <dbReference type="EMBL" id="CUH52689.1"/>
    </source>
</evidence>
<dbReference type="EMBL" id="CYPW01000020">
    <property type="protein sequence ID" value="CUH52689.1"/>
    <property type="molecule type" value="Genomic_DNA"/>
</dbReference>
<keyword evidence="2" id="KW-1185">Reference proteome</keyword>
<dbReference type="AlphaFoldDB" id="A0A0P1ERM5"/>
<dbReference type="Proteomes" id="UP000054823">
    <property type="component" value="Unassembled WGS sequence"/>
</dbReference>
<name>A0A0P1ERM5_9RHOB</name>
<evidence type="ECO:0000313" key="2">
    <source>
        <dbReference type="Proteomes" id="UP000054823"/>
    </source>
</evidence>
<dbReference type="RefSeq" id="WP_058239903.1">
    <property type="nucleotide sequence ID" value="NZ_CYPW01000020.1"/>
</dbReference>
<gene>
    <name evidence="1" type="ORF">SHM7688_02136</name>
</gene>